<dbReference type="AlphaFoldDB" id="A0AAE3DDC1"/>
<proteinExistence type="predicted"/>
<sequence length="56" mass="6583">MKRKTCTLYLSCEEYGVILDALIRFKNKLTRQGRYTDIVDEVILALLDAKTKRVYI</sequence>
<name>A0AAE3DDC1_9FIRM</name>
<dbReference type="EMBL" id="JAJEPW010000002">
    <property type="protein sequence ID" value="MCC2128240.1"/>
    <property type="molecule type" value="Genomic_DNA"/>
</dbReference>
<evidence type="ECO:0000313" key="1">
    <source>
        <dbReference type="EMBL" id="MCC2128240.1"/>
    </source>
</evidence>
<keyword evidence="2" id="KW-1185">Reference proteome</keyword>
<evidence type="ECO:0000313" key="2">
    <source>
        <dbReference type="Proteomes" id="UP001199319"/>
    </source>
</evidence>
<gene>
    <name evidence="1" type="ORF">LKD37_01680</name>
</gene>
<protein>
    <submittedName>
        <fullName evidence="1">Uncharacterized protein</fullName>
    </submittedName>
</protein>
<reference evidence="1" key="1">
    <citation type="submission" date="2021-10" db="EMBL/GenBank/DDBJ databases">
        <title>Anaerobic single-cell dispensing facilitates the cultivation of human gut bacteria.</title>
        <authorList>
            <person name="Afrizal A."/>
        </authorList>
    </citation>
    <scope>NUCLEOTIDE SEQUENCE</scope>
    <source>
        <strain evidence="1">CLA-AA-H272</strain>
    </source>
</reference>
<dbReference type="RefSeq" id="WP_302927644.1">
    <property type="nucleotide sequence ID" value="NZ_JAJEPW010000002.1"/>
</dbReference>
<accession>A0AAE3DDC1</accession>
<organism evidence="1 2">
    <name type="scientific">Brotocaccenecus cirricatena</name>
    <dbReference type="NCBI Taxonomy" id="3064195"/>
    <lineage>
        <taxon>Bacteria</taxon>
        <taxon>Bacillati</taxon>
        <taxon>Bacillota</taxon>
        <taxon>Clostridia</taxon>
        <taxon>Eubacteriales</taxon>
        <taxon>Oscillospiraceae</taxon>
        <taxon>Brotocaccenecus</taxon>
    </lineage>
</organism>
<comment type="caution">
    <text evidence="1">The sequence shown here is derived from an EMBL/GenBank/DDBJ whole genome shotgun (WGS) entry which is preliminary data.</text>
</comment>
<dbReference type="Proteomes" id="UP001199319">
    <property type="component" value="Unassembled WGS sequence"/>
</dbReference>